<evidence type="ECO:0000313" key="7">
    <source>
        <dbReference type="EMBL" id="AMV66170.1"/>
    </source>
</evidence>
<accession>A0A143AWP2</accession>
<dbReference type="PANTHER" id="PTHR43400">
    <property type="entry name" value="FUMARATE REDUCTASE"/>
    <property type="match status" value="1"/>
</dbReference>
<evidence type="ECO:0000313" key="9">
    <source>
        <dbReference type="Proteomes" id="UP000076405"/>
    </source>
</evidence>
<comment type="cofactor">
    <cofactor evidence="1">
        <name>FAD</name>
        <dbReference type="ChEBI" id="CHEBI:57692"/>
    </cofactor>
</comment>
<dbReference type="Gene3D" id="3.50.50.60">
    <property type="entry name" value="FAD/NAD(P)-binding domain"/>
    <property type="match status" value="1"/>
</dbReference>
<dbReference type="InterPro" id="IPR003953">
    <property type="entry name" value="FAD-dep_OxRdtase_2_FAD-bd"/>
</dbReference>
<evidence type="ECO:0000256" key="3">
    <source>
        <dbReference type="ARBA" id="ARBA00022827"/>
    </source>
</evidence>
<evidence type="ECO:0000259" key="5">
    <source>
        <dbReference type="Pfam" id="PF00890"/>
    </source>
</evidence>
<dbReference type="SUPFAM" id="SSF51905">
    <property type="entry name" value="FAD/NAD(P)-binding domain"/>
    <property type="match status" value="1"/>
</dbReference>
<keyword evidence="3" id="KW-0274">FAD</keyword>
<dbReference type="AlphaFoldDB" id="A0A143AWP2"/>
<dbReference type="GeneID" id="57275471"/>
<evidence type="ECO:0000256" key="4">
    <source>
        <dbReference type="ARBA" id="ARBA00023002"/>
    </source>
</evidence>
<protein>
    <submittedName>
        <fullName evidence="6">Fumarate reductase flavoprotein subunit</fullName>
    </submittedName>
</protein>
<dbReference type="Proteomes" id="UP000076244">
    <property type="component" value="Chromosome"/>
</dbReference>
<name>A0A143AWP2_9LACO</name>
<dbReference type="InterPro" id="IPR050315">
    <property type="entry name" value="FAD-oxidoreductase_2"/>
</dbReference>
<dbReference type="OrthoDB" id="9806724at2"/>
<dbReference type="EMBL" id="CP012288">
    <property type="protein sequence ID" value="AMV66170.1"/>
    <property type="molecule type" value="Genomic_DNA"/>
</dbReference>
<dbReference type="EMBL" id="CP012275">
    <property type="protein sequence ID" value="AMV61951.1"/>
    <property type="molecule type" value="Genomic_DNA"/>
</dbReference>
<dbReference type="RefSeq" id="WP_046871468.1">
    <property type="nucleotide sequence ID" value="NZ_BAAAXI010000177.1"/>
</dbReference>
<dbReference type="GO" id="GO:0008202">
    <property type="term" value="P:steroid metabolic process"/>
    <property type="evidence" value="ECO:0007669"/>
    <property type="project" value="UniProtKB-ARBA"/>
</dbReference>
<dbReference type="PANTHER" id="PTHR43400:SF10">
    <property type="entry name" value="3-OXOSTEROID 1-DEHYDROGENASE"/>
    <property type="match status" value="1"/>
</dbReference>
<dbReference type="Gene3D" id="3.90.700.10">
    <property type="entry name" value="Succinate dehydrogenase/fumarate reductase flavoprotein, catalytic domain"/>
    <property type="match status" value="1"/>
</dbReference>
<dbReference type="KEGG" id="pdm:ADU72_0221"/>
<proteinExistence type="predicted"/>
<dbReference type="Proteomes" id="UP000076405">
    <property type="component" value="Chromosome"/>
</dbReference>
<dbReference type="SUPFAM" id="SSF56425">
    <property type="entry name" value="Succinate dehydrogenase/fumarate reductase flavoprotein, catalytic domain"/>
    <property type="match status" value="1"/>
</dbReference>
<feature type="domain" description="FAD-dependent oxidoreductase 2 FAD-binding" evidence="5">
    <location>
        <begin position="4"/>
        <end position="461"/>
    </location>
</feature>
<reference evidence="8 9" key="1">
    <citation type="journal article" date="2016" name="PLoS ONE">
        <title>The Identification of Novel Diagnostic Marker Genes for the Detection of Beer Spoiling Pediococcus damnosus Strains Using the BlAst Diagnostic Gene findEr.</title>
        <authorList>
            <person name="Behr J."/>
            <person name="Geissler A.J."/>
            <person name="Schmid J."/>
            <person name="Zehe A."/>
            <person name="Vogel R.F."/>
        </authorList>
    </citation>
    <scope>NUCLEOTIDE SEQUENCE [LARGE SCALE GENOMIC DNA]</scope>
    <source>
        <strain evidence="6 9">TMW 2.1533</strain>
        <strain evidence="7 8">TMW 2.1535</strain>
    </source>
</reference>
<evidence type="ECO:0000256" key="1">
    <source>
        <dbReference type="ARBA" id="ARBA00001974"/>
    </source>
</evidence>
<dbReference type="PRINTS" id="PR00411">
    <property type="entry name" value="PNDRDTASEI"/>
</dbReference>
<organism evidence="6 9">
    <name type="scientific">Pediococcus damnosus</name>
    <dbReference type="NCBI Taxonomy" id="51663"/>
    <lineage>
        <taxon>Bacteria</taxon>
        <taxon>Bacillati</taxon>
        <taxon>Bacillota</taxon>
        <taxon>Bacilli</taxon>
        <taxon>Lactobacillales</taxon>
        <taxon>Lactobacillaceae</taxon>
        <taxon>Pediococcus</taxon>
    </lineage>
</organism>
<gene>
    <name evidence="6" type="ORF">ADU70_0451</name>
    <name evidence="7" type="ORF">ADU72_0221</name>
</gene>
<evidence type="ECO:0000313" key="8">
    <source>
        <dbReference type="Proteomes" id="UP000076244"/>
    </source>
</evidence>
<evidence type="ECO:0000313" key="6">
    <source>
        <dbReference type="EMBL" id="AMV61951.1"/>
    </source>
</evidence>
<sequence length="495" mass="54290">MKADVVIVGAGAAGIGAGITLAEAGKQVILLEKGDKFGGAGMFGAQGLFAVESSQQKAVGSSFTLKQAYQELIGYTHYRSNTALTKAILSKSASTIDWLSDHGLKTELVKNTQEVHQDHPKVYHQYIDKFAGFDRLMASFKAHGGQLLLQTAGVEIIREQDQIAGIKVVQNKHEFMITCSAVIVADGGFIGNHELVNKHLTINPENLYSMGERKATGDGIKMLAQLGADTRHLGVFENHAASVISPHDSKWHNSTIFTLTNLPFLWIDQSGKRFVDESVCYDFALWGNITYTIGGAYYFILDQALVDELSDQALEWTDSFERTFVSLAHKPMTHKVGPFPQIDVDLEEAIAKGAGFKAEDLAELATKLHMSQKILMQTVDRYNTQIEQKEDFDFYKPTKFMRFSVKQGPFYAIKARSTSLGTIGGIETNDQMDVLKADKKPVKGTFVAGNNASGMYDTSYPTLEGISCAFAWNSGRIAGESAIKLLNEGSESYYG</sequence>
<evidence type="ECO:0000256" key="2">
    <source>
        <dbReference type="ARBA" id="ARBA00022630"/>
    </source>
</evidence>
<keyword evidence="2" id="KW-0285">Flavoprotein</keyword>
<dbReference type="GO" id="GO:0033765">
    <property type="term" value="F:steroid dehydrogenase activity, acting on the CH-CH group of donors"/>
    <property type="evidence" value="ECO:0007669"/>
    <property type="project" value="UniProtKB-ARBA"/>
</dbReference>
<keyword evidence="8" id="KW-1185">Reference proteome</keyword>
<dbReference type="InterPro" id="IPR036188">
    <property type="entry name" value="FAD/NAD-bd_sf"/>
</dbReference>
<keyword evidence="4" id="KW-0560">Oxidoreductase</keyword>
<dbReference type="Pfam" id="PF00890">
    <property type="entry name" value="FAD_binding_2"/>
    <property type="match status" value="1"/>
</dbReference>
<dbReference type="InterPro" id="IPR027477">
    <property type="entry name" value="Succ_DH/fumarate_Rdtase_cat_sf"/>
</dbReference>